<dbReference type="Pfam" id="PF19516">
    <property type="entry name" value="DUF6049"/>
    <property type="match status" value="1"/>
</dbReference>
<keyword evidence="4" id="KW-1185">Reference proteome</keyword>
<evidence type="ECO:0000256" key="1">
    <source>
        <dbReference type="SAM" id="MobiDB-lite"/>
    </source>
</evidence>
<feature type="transmembrane region" description="Helical" evidence="2">
    <location>
        <begin position="676"/>
        <end position="694"/>
    </location>
</feature>
<reference evidence="3 4" key="1">
    <citation type="submission" date="2022-07" db="EMBL/GenBank/DDBJ databases">
        <title>Novel species in genus cellulomonas.</title>
        <authorList>
            <person name="Ye L."/>
        </authorList>
    </citation>
    <scope>NUCLEOTIDE SEQUENCE [LARGE SCALE GENOMIC DNA]</scope>
    <source>
        <strain evidence="4">zg-B89</strain>
    </source>
</reference>
<evidence type="ECO:0000256" key="2">
    <source>
        <dbReference type="SAM" id="Phobius"/>
    </source>
</evidence>
<sequence>MGARVRVPGLPRRPATPRRRPASVPAARVLLVLLAAVLGLAGMAAPAATAAPGRVATATPSPTADDALPVRVQITEVSPTVLRPGQNLVVRARLTNTSAEEISNPRALVHLERIRPGTRDDLQRWLDEPLTGRRVGSRVAQVTAEGPLAPGATVDLEVTVPADVVGLLDRPDTWGARGLSVQAVSAGQRVGLQRSFVLWATQNDDVPQTRVSLLAPFVGPAPVPQGVDITAPGPTLGELVGPGGRLDSMLDVARTSPDVAIVVDPALLAAARTGTDAEIAWSGSLTATAVGRDVVALPWSDPDLTALAHGGAVDMLDAAVDASATAVSEAIDGGRPLSARTDVLWAPGPATDQATVDLAAQAGAAVLVLAPEDLPMDPDLAGGRTELTSTTGTLVGLVPDSTLTTLLTHPEQLVPDPTHATVVQRVLAELSVLARGSAEGLQHVLIALPRDADPDPDLVEAVLGAVQGAPWSRTAPLTALLGAQGAGALHETLPALVDDPQALAPEQVRRLADARNATVAFAAATGEGAATLLTGVDTAVLAPVATAWRADPAGRQALVDAVVKAVDAKRVGLTLAPTSNQNRISAYSEVRFSVRNDLPAAASVRVETRPRKGCLRTEPSETVLVPAGGVEVVPVQVHAIANCDVVVEAVLTSADGAPLGDPVTFEFRASPTIESVGTAVVGALLAVGLVLGVARTVRRGQSARRGARRVDGDAGTRPLPVLGGTPEGDDT</sequence>
<gene>
    <name evidence="3" type="ORF">NP048_19220</name>
</gene>
<accession>A0ABY5KQ68</accession>
<feature type="region of interest" description="Disordered" evidence="1">
    <location>
        <begin position="702"/>
        <end position="731"/>
    </location>
</feature>
<dbReference type="RefSeq" id="WP_227576923.1">
    <property type="nucleotide sequence ID" value="NZ_CP101987.1"/>
</dbReference>
<keyword evidence="2" id="KW-1133">Transmembrane helix</keyword>
<dbReference type="Proteomes" id="UP001316384">
    <property type="component" value="Chromosome"/>
</dbReference>
<keyword evidence="2" id="KW-0472">Membrane</keyword>
<feature type="region of interest" description="Disordered" evidence="1">
    <location>
        <begin position="1"/>
        <end position="22"/>
    </location>
</feature>
<evidence type="ECO:0000313" key="3">
    <source>
        <dbReference type="EMBL" id="UUI71889.1"/>
    </source>
</evidence>
<name>A0ABY5KQ68_9CELL</name>
<proteinExistence type="predicted"/>
<keyword evidence="2" id="KW-0812">Transmembrane</keyword>
<organism evidence="3 4">
    <name type="scientific">Cellulomonas xiejunii</name>
    <dbReference type="NCBI Taxonomy" id="2968083"/>
    <lineage>
        <taxon>Bacteria</taxon>
        <taxon>Bacillati</taxon>
        <taxon>Actinomycetota</taxon>
        <taxon>Actinomycetes</taxon>
        <taxon>Micrococcales</taxon>
        <taxon>Cellulomonadaceae</taxon>
        <taxon>Cellulomonas</taxon>
    </lineage>
</organism>
<evidence type="ECO:0000313" key="4">
    <source>
        <dbReference type="Proteomes" id="UP001316384"/>
    </source>
</evidence>
<dbReference type="InterPro" id="IPR046112">
    <property type="entry name" value="DUF6049"/>
</dbReference>
<dbReference type="EMBL" id="CP101987">
    <property type="protein sequence ID" value="UUI71889.1"/>
    <property type="molecule type" value="Genomic_DNA"/>
</dbReference>
<protein>
    <submittedName>
        <fullName evidence="3">DUF6049 family protein</fullName>
    </submittedName>
</protein>